<keyword evidence="2 4" id="KW-0472">Membrane</keyword>
<dbReference type="InterPro" id="IPR050330">
    <property type="entry name" value="Bact_OuterMem_StrucFunc"/>
</dbReference>
<reference evidence="6" key="1">
    <citation type="submission" date="2020-12" db="EMBL/GenBank/DDBJ databases">
        <title>Marinomonas arctica sp. nov., a psychrotolerant bacterium isolated from the Arctic.</title>
        <authorList>
            <person name="Zhang Y."/>
        </authorList>
    </citation>
    <scope>NUCLEOTIDE SEQUENCE</scope>
    <source>
        <strain evidence="6">C1424</strain>
    </source>
</reference>
<name>A0A934JI74_9GAMM</name>
<evidence type="ECO:0000256" key="4">
    <source>
        <dbReference type="PROSITE-ProRule" id="PRU00473"/>
    </source>
</evidence>
<dbReference type="PROSITE" id="PS51123">
    <property type="entry name" value="OMPA_2"/>
    <property type="match status" value="1"/>
</dbReference>
<evidence type="ECO:0000256" key="1">
    <source>
        <dbReference type="ARBA" id="ARBA00004442"/>
    </source>
</evidence>
<dbReference type="SUPFAM" id="SSF103088">
    <property type="entry name" value="OmpA-like"/>
    <property type="match status" value="1"/>
</dbReference>
<dbReference type="Proteomes" id="UP000628710">
    <property type="component" value="Unassembled WGS sequence"/>
</dbReference>
<dbReference type="InterPro" id="IPR006664">
    <property type="entry name" value="OMP_bac"/>
</dbReference>
<evidence type="ECO:0000313" key="7">
    <source>
        <dbReference type="Proteomes" id="UP000628710"/>
    </source>
</evidence>
<keyword evidence="7" id="KW-1185">Reference proteome</keyword>
<dbReference type="Gene3D" id="3.30.1330.60">
    <property type="entry name" value="OmpA-like domain"/>
    <property type="match status" value="1"/>
</dbReference>
<evidence type="ECO:0000313" key="6">
    <source>
        <dbReference type="EMBL" id="MBJ7536505.1"/>
    </source>
</evidence>
<dbReference type="Pfam" id="PF00691">
    <property type="entry name" value="OmpA"/>
    <property type="match status" value="1"/>
</dbReference>
<dbReference type="InterPro" id="IPR006665">
    <property type="entry name" value="OmpA-like"/>
</dbReference>
<accession>A0A934JI74</accession>
<comment type="caution">
    <text evidence="6">The sequence shown here is derived from an EMBL/GenBank/DDBJ whole genome shotgun (WGS) entry which is preliminary data.</text>
</comment>
<dbReference type="CDD" id="cd07185">
    <property type="entry name" value="OmpA_C-like"/>
    <property type="match status" value="1"/>
</dbReference>
<gene>
    <name evidence="6" type="ORF">I8J31_02285</name>
</gene>
<feature type="domain" description="OmpA-like" evidence="5">
    <location>
        <begin position="60"/>
        <end position="178"/>
    </location>
</feature>
<evidence type="ECO:0000259" key="5">
    <source>
        <dbReference type="PROSITE" id="PS51123"/>
    </source>
</evidence>
<dbReference type="InterPro" id="IPR036737">
    <property type="entry name" value="OmpA-like_sf"/>
</dbReference>
<proteinExistence type="predicted"/>
<dbReference type="EMBL" id="JAEMNX010000001">
    <property type="protein sequence ID" value="MBJ7536505.1"/>
    <property type="molecule type" value="Genomic_DNA"/>
</dbReference>
<dbReference type="PRINTS" id="PR01021">
    <property type="entry name" value="OMPADOMAIN"/>
</dbReference>
<keyword evidence="3" id="KW-0998">Cell outer membrane</keyword>
<evidence type="ECO:0000256" key="2">
    <source>
        <dbReference type="ARBA" id="ARBA00023136"/>
    </source>
</evidence>
<dbReference type="AlphaFoldDB" id="A0A934JI74"/>
<dbReference type="InterPro" id="IPR006690">
    <property type="entry name" value="OMPA-like_CS"/>
</dbReference>
<evidence type="ECO:0000256" key="3">
    <source>
        <dbReference type="ARBA" id="ARBA00023237"/>
    </source>
</evidence>
<dbReference type="PANTHER" id="PTHR30329">
    <property type="entry name" value="STATOR ELEMENT OF FLAGELLAR MOTOR COMPLEX"/>
    <property type="match status" value="1"/>
</dbReference>
<sequence>MGLSLYQPHSDTLLSNSLYDHRPENTSLKDDDHDGVINARDHCEYTPLGAKIDNLGCPSTKTLLLSVELKVLFEFGKSDIKPRFYSEIKKLADFLRANPGSDAEINGHTDEIGSTSANLKLSQDRANAISSILINSFKIPAKQVIAIGHGETSPIADNSTPEGRAKNRRVVAEVFAKKVIVNERWNIYSVDKNIQ</sequence>
<protein>
    <submittedName>
        <fullName evidence="6">OmpA family protein</fullName>
    </submittedName>
</protein>
<organism evidence="6 7">
    <name type="scientific">Marinomonas transparens</name>
    <dbReference type="NCBI Taxonomy" id="2795388"/>
    <lineage>
        <taxon>Bacteria</taxon>
        <taxon>Pseudomonadati</taxon>
        <taxon>Pseudomonadota</taxon>
        <taxon>Gammaproteobacteria</taxon>
        <taxon>Oceanospirillales</taxon>
        <taxon>Oceanospirillaceae</taxon>
        <taxon>Marinomonas</taxon>
    </lineage>
</organism>
<comment type="subcellular location">
    <subcellularLocation>
        <location evidence="1">Cell outer membrane</location>
    </subcellularLocation>
</comment>
<dbReference type="GO" id="GO:0009279">
    <property type="term" value="C:cell outer membrane"/>
    <property type="evidence" value="ECO:0007669"/>
    <property type="project" value="UniProtKB-SubCell"/>
</dbReference>
<dbReference type="PROSITE" id="PS01068">
    <property type="entry name" value="OMPA_1"/>
    <property type="match status" value="1"/>
</dbReference>
<dbReference type="PANTHER" id="PTHR30329:SF21">
    <property type="entry name" value="LIPOPROTEIN YIAD-RELATED"/>
    <property type="match status" value="1"/>
</dbReference>